<dbReference type="InterPro" id="IPR027469">
    <property type="entry name" value="Cation_efflux_TMD_sf"/>
</dbReference>
<organism evidence="14 15">
    <name type="scientific">Ladona fulva</name>
    <name type="common">Scarce chaser dragonfly</name>
    <name type="synonym">Libellula fulva</name>
    <dbReference type="NCBI Taxonomy" id="123851"/>
    <lineage>
        <taxon>Eukaryota</taxon>
        <taxon>Metazoa</taxon>
        <taxon>Ecdysozoa</taxon>
        <taxon>Arthropoda</taxon>
        <taxon>Hexapoda</taxon>
        <taxon>Insecta</taxon>
        <taxon>Pterygota</taxon>
        <taxon>Palaeoptera</taxon>
        <taxon>Odonata</taxon>
        <taxon>Epiprocta</taxon>
        <taxon>Anisoptera</taxon>
        <taxon>Libelluloidea</taxon>
        <taxon>Libellulidae</taxon>
        <taxon>Ladona</taxon>
    </lineage>
</organism>
<evidence type="ECO:0000256" key="12">
    <source>
        <dbReference type="SAM" id="Phobius"/>
    </source>
</evidence>
<comment type="subcellular location">
    <subcellularLocation>
        <location evidence="1">Golgi apparatus</location>
        <location evidence="1">trans-Golgi network membrane</location>
        <topology evidence="1">Multi-pass membrane protein</topology>
    </subcellularLocation>
</comment>
<reference evidence="14" key="1">
    <citation type="submission" date="2013-04" db="EMBL/GenBank/DDBJ databases">
        <authorList>
            <person name="Qu J."/>
            <person name="Murali S.C."/>
            <person name="Bandaranaike D."/>
            <person name="Bellair M."/>
            <person name="Blankenburg K."/>
            <person name="Chao H."/>
            <person name="Dinh H."/>
            <person name="Doddapaneni H."/>
            <person name="Downs B."/>
            <person name="Dugan-Rocha S."/>
            <person name="Elkadiri S."/>
            <person name="Gnanaolivu R.D."/>
            <person name="Hernandez B."/>
            <person name="Javaid M."/>
            <person name="Jayaseelan J.C."/>
            <person name="Lee S."/>
            <person name="Li M."/>
            <person name="Ming W."/>
            <person name="Munidasa M."/>
            <person name="Muniz J."/>
            <person name="Nguyen L."/>
            <person name="Ongeri F."/>
            <person name="Osuji N."/>
            <person name="Pu L.-L."/>
            <person name="Puazo M."/>
            <person name="Qu C."/>
            <person name="Quiroz J."/>
            <person name="Raj R."/>
            <person name="Weissenberger G."/>
            <person name="Xin Y."/>
            <person name="Zou X."/>
            <person name="Han Y."/>
            <person name="Richards S."/>
            <person name="Worley K."/>
            <person name="Muzny D."/>
            <person name="Gibbs R."/>
        </authorList>
    </citation>
    <scope>NUCLEOTIDE SEQUENCE</scope>
    <source>
        <strain evidence="14">Sampled in the wild</strain>
    </source>
</reference>
<dbReference type="Pfam" id="PF01545">
    <property type="entry name" value="Cation_efflux"/>
    <property type="match status" value="1"/>
</dbReference>
<gene>
    <name evidence="14" type="ORF">J437_LFUL010011</name>
</gene>
<keyword evidence="3 12" id="KW-0812">Transmembrane</keyword>
<feature type="domain" description="Cation efflux protein transmembrane" evidence="13">
    <location>
        <begin position="36"/>
        <end position="253"/>
    </location>
</feature>
<evidence type="ECO:0000256" key="9">
    <source>
        <dbReference type="ARBA" id="ARBA00038600"/>
    </source>
</evidence>
<comment type="subunit">
    <text evidence="9">Heterodimer with SLC30A5; form a functional zinc ion transmembrane transporter.</text>
</comment>
<dbReference type="AlphaFoldDB" id="A0A8K0K9S7"/>
<dbReference type="PANTHER" id="PTHR46531">
    <property type="entry name" value="ZINC TRANSPORTER 6"/>
    <property type="match status" value="1"/>
</dbReference>
<evidence type="ECO:0000256" key="10">
    <source>
        <dbReference type="ARBA" id="ARBA00045455"/>
    </source>
</evidence>
<evidence type="ECO:0000256" key="11">
    <source>
        <dbReference type="SAM" id="MobiDB-lite"/>
    </source>
</evidence>
<evidence type="ECO:0000256" key="7">
    <source>
        <dbReference type="ARBA" id="ARBA00023065"/>
    </source>
</evidence>
<feature type="transmembrane region" description="Helical" evidence="12">
    <location>
        <begin position="32"/>
        <end position="49"/>
    </location>
</feature>
<dbReference type="Proteomes" id="UP000792457">
    <property type="component" value="Unassembled WGS sequence"/>
</dbReference>
<feature type="transmembrane region" description="Helical" evidence="12">
    <location>
        <begin position="229"/>
        <end position="247"/>
    </location>
</feature>
<evidence type="ECO:0000313" key="15">
    <source>
        <dbReference type="Proteomes" id="UP000792457"/>
    </source>
</evidence>
<dbReference type="EMBL" id="KZ308521">
    <property type="protein sequence ID" value="KAG8230995.1"/>
    <property type="molecule type" value="Genomic_DNA"/>
</dbReference>
<evidence type="ECO:0000256" key="6">
    <source>
        <dbReference type="ARBA" id="ARBA00023034"/>
    </source>
</evidence>
<dbReference type="Gene3D" id="1.20.1510.10">
    <property type="entry name" value="Cation efflux protein transmembrane domain"/>
    <property type="match status" value="1"/>
</dbReference>
<protein>
    <recommendedName>
        <fullName evidence="13">Cation efflux protein transmembrane domain-containing protein</fullName>
    </recommendedName>
</protein>
<comment type="function">
    <text evidence="10">Has probably no intrinsic transporter activity but together with SLC30A5 forms a functional zinc ion:proton antiporter heterodimer, mediating zinc entry into the lumen of organelles along the secretory pathway. As part of that zinc ion:proton antiporter, contributes to zinc ion homeostasis within the early secretory pathway and regulates the activation and folding of enzymes like alkaline phosphatases and enzymes involved in phosphatidylinositol glycan anchor biosynthesis.</text>
</comment>
<dbReference type="GO" id="GO:0006829">
    <property type="term" value="P:zinc ion transport"/>
    <property type="evidence" value="ECO:0007669"/>
    <property type="project" value="TreeGrafter"/>
</dbReference>
<sequence>MLQYREIFRTSGMPSLITELQVLFRESRVKRIGLLILVNFICCLVSLTWCASTQSLALRAYTYTVWFNILSLLTCLLSIWVEKQRPTSIFTFGYERFEVVAIFSSTVLAQLASLFITKESLERLLDQPEIHTGRLLIGTGIAFISHLLVIYGNSNSALDHIIATASSSWLQEQVTDISQSLCSIIPALSGILLPRVNPMLLIACAGAGALFLTNLLVEMKNCHVMDSLAAMAIASMTCATLFPMSVYSGKVLLQTTPSHVVGQLDKCLRETLTIDGVLEFRNEHFWTLSFGKLAGSLHLRIRREANEQLVLAQVVTCLSHLVPVLTVQVFKDDWSRGIPVSLPSLADISTTNIPQNMHHPNAVFVDNVSNPNSVREFKPLGGALSKEPSLSRQVRGNSFSPGILLTSHNSAPSLGDGTLNSGIRTHEGKTIAHHGR</sequence>
<evidence type="ECO:0000256" key="3">
    <source>
        <dbReference type="ARBA" id="ARBA00022692"/>
    </source>
</evidence>
<evidence type="ECO:0000259" key="13">
    <source>
        <dbReference type="Pfam" id="PF01545"/>
    </source>
</evidence>
<feature type="compositionally biased region" description="Polar residues" evidence="11">
    <location>
        <begin position="414"/>
        <end position="423"/>
    </location>
</feature>
<dbReference type="GO" id="GO:0008324">
    <property type="term" value="F:monoatomic cation transmembrane transporter activity"/>
    <property type="evidence" value="ECO:0007669"/>
    <property type="project" value="InterPro"/>
</dbReference>
<keyword evidence="4" id="KW-0862">Zinc</keyword>
<evidence type="ECO:0000256" key="8">
    <source>
        <dbReference type="ARBA" id="ARBA00023136"/>
    </source>
</evidence>
<accession>A0A8K0K9S7</accession>
<keyword evidence="5 12" id="KW-1133">Transmembrane helix</keyword>
<name>A0A8K0K9S7_LADFU</name>
<dbReference type="PANTHER" id="PTHR46531:SF1">
    <property type="entry name" value="ZINC TRANSPORTER 6"/>
    <property type="match status" value="1"/>
</dbReference>
<dbReference type="SUPFAM" id="SSF161111">
    <property type="entry name" value="Cation efflux protein transmembrane domain-like"/>
    <property type="match status" value="1"/>
</dbReference>
<evidence type="ECO:0000313" key="14">
    <source>
        <dbReference type="EMBL" id="KAG8230995.1"/>
    </source>
</evidence>
<keyword evidence="6" id="KW-0333">Golgi apparatus</keyword>
<keyword evidence="7" id="KW-0406">Ion transport</keyword>
<feature type="transmembrane region" description="Helical" evidence="12">
    <location>
        <begin position="61"/>
        <end position="81"/>
    </location>
</feature>
<dbReference type="OrthoDB" id="5382797at2759"/>
<proteinExistence type="predicted"/>
<comment type="caution">
    <text evidence="14">The sequence shown here is derived from an EMBL/GenBank/DDBJ whole genome shotgun (WGS) entry which is preliminary data.</text>
</comment>
<keyword evidence="8 12" id="KW-0472">Membrane</keyword>
<feature type="transmembrane region" description="Helical" evidence="12">
    <location>
        <begin position="199"/>
        <end position="217"/>
    </location>
</feature>
<feature type="transmembrane region" description="Helical" evidence="12">
    <location>
        <begin position="135"/>
        <end position="153"/>
    </location>
</feature>
<dbReference type="InterPro" id="IPR058533">
    <property type="entry name" value="Cation_efflux_TM"/>
</dbReference>
<evidence type="ECO:0000256" key="4">
    <source>
        <dbReference type="ARBA" id="ARBA00022833"/>
    </source>
</evidence>
<keyword evidence="2" id="KW-0813">Transport</keyword>
<reference evidence="14" key="2">
    <citation type="submission" date="2017-10" db="EMBL/GenBank/DDBJ databases">
        <title>Ladona fulva Genome sequencing and assembly.</title>
        <authorList>
            <person name="Murali S."/>
            <person name="Richards S."/>
            <person name="Bandaranaike D."/>
            <person name="Bellair M."/>
            <person name="Blankenburg K."/>
            <person name="Chao H."/>
            <person name="Dinh H."/>
            <person name="Doddapaneni H."/>
            <person name="Dugan-Rocha S."/>
            <person name="Elkadiri S."/>
            <person name="Gnanaolivu R."/>
            <person name="Hernandez B."/>
            <person name="Skinner E."/>
            <person name="Javaid M."/>
            <person name="Lee S."/>
            <person name="Li M."/>
            <person name="Ming W."/>
            <person name="Munidasa M."/>
            <person name="Muniz J."/>
            <person name="Nguyen L."/>
            <person name="Hughes D."/>
            <person name="Osuji N."/>
            <person name="Pu L.-L."/>
            <person name="Puazo M."/>
            <person name="Qu C."/>
            <person name="Quiroz J."/>
            <person name="Raj R."/>
            <person name="Weissenberger G."/>
            <person name="Xin Y."/>
            <person name="Zou X."/>
            <person name="Han Y."/>
            <person name="Worley K."/>
            <person name="Muzny D."/>
            <person name="Gibbs R."/>
        </authorList>
    </citation>
    <scope>NUCLEOTIDE SEQUENCE</scope>
    <source>
        <strain evidence="14">Sampled in the wild</strain>
    </source>
</reference>
<evidence type="ECO:0000256" key="5">
    <source>
        <dbReference type="ARBA" id="ARBA00022989"/>
    </source>
</evidence>
<feature type="transmembrane region" description="Helical" evidence="12">
    <location>
        <begin position="93"/>
        <end position="115"/>
    </location>
</feature>
<evidence type="ECO:0000256" key="1">
    <source>
        <dbReference type="ARBA" id="ARBA00004166"/>
    </source>
</evidence>
<keyword evidence="15" id="KW-1185">Reference proteome</keyword>
<feature type="region of interest" description="Disordered" evidence="11">
    <location>
        <begin position="414"/>
        <end position="436"/>
    </location>
</feature>
<evidence type="ECO:0000256" key="2">
    <source>
        <dbReference type="ARBA" id="ARBA00022448"/>
    </source>
</evidence>
<dbReference type="InterPro" id="IPR052005">
    <property type="entry name" value="CDF_SLC30A"/>
</dbReference>
<dbReference type="GO" id="GO:0016020">
    <property type="term" value="C:membrane"/>
    <property type="evidence" value="ECO:0007669"/>
    <property type="project" value="InterPro"/>
</dbReference>
<dbReference type="GO" id="GO:0005794">
    <property type="term" value="C:Golgi apparatus"/>
    <property type="evidence" value="ECO:0007669"/>
    <property type="project" value="UniProtKB-SubCell"/>
</dbReference>